<dbReference type="HOGENOM" id="CLU_077970_2_0_2"/>
<dbReference type="AlphaFoldDB" id="A7I5G4"/>
<dbReference type="SUPFAM" id="SSF52540">
    <property type="entry name" value="P-loop containing nucleoside triphosphate hydrolases"/>
    <property type="match status" value="1"/>
</dbReference>
<dbReference type="EMBL" id="CP000780">
    <property type="protein sequence ID" value="ABS54975.1"/>
    <property type="molecule type" value="Genomic_DNA"/>
</dbReference>
<dbReference type="InterPro" id="IPR027417">
    <property type="entry name" value="P-loop_NTPase"/>
</dbReference>
<dbReference type="InterPro" id="IPR005225">
    <property type="entry name" value="Small_GTP-bd"/>
</dbReference>
<feature type="domain" description="Tr-type G" evidence="1">
    <location>
        <begin position="8"/>
        <end position="131"/>
    </location>
</feature>
<dbReference type="Proteomes" id="UP000002408">
    <property type="component" value="Chromosome"/>
</dbReference>
<dbReference type="NCBIfam" id="TIGR00231">
    <property type="entry name" value="small_GTP"/>
    <property type="match status" value="1"/>
</dbReference>
<gene>
    <name evidence="2" type="ordered locus">Mboo_0457</name>
</gene>
<dbReference type="GO" id="GO:0005525">
    <property type="term" value="F:GTP binding"/>
    <property type="evidence" value="ECO:0007669"/>
    <property type="project" value="InterPro"/>
</dbReference>
<keyword evidence="3" id="KW-1185">Reference proteome</keyword>
<accession>A7I5G4</accession>
<dbReference type="GO" id="GO:0003924">
    <property type="term" value="F:GTPase activity"/>
    <property type="evidence" value="ECO:0007669"/>
    <property type="project" value="InterPro"/>
</dbReference>
<dbReference type="eggNOG" id="arCOG00362">
    <property type="taxonomic scope" value="Archaea"/>
</dbReference>
<dbReference type="InterPro" id="IPR052705">
    <property type="entry name" value="Gliding_Motility_GTPase"/>
</dbReference>
<dbReference type="GeneID" id="5412149"/>
<dbReference type="STRING" id="456442.Mboo_0457"/>
<name>A7I5G4_METB6</name>
<evidence type="ECO:0000313" key="3">
    <source>
        <dbReference type="Proteomes" id="UP000002408"/>
    </source>
</evidence>
<dbReference type="PANTHER" id="PTHR42708:SF1">
    <property type="entry name" value="GLIDING MOTILITY PROTEIN MGLA"/>
    <property type="match status" value="1"/>
</dbReference>
<dbReference type="CDD" id="cd00882">
    <property type="entry name" value="Ras_like_GTPase"/>
    <property type="match status" value="1"/>
</dbReference>
<dbReference type="PANTHER" id="PTHR42708">
    <property type="entry name" value="ATP/GTP-BINDING PROTEIN-RELATED"/>
    <property type="match status" value="1"/>
</dbReference>
<dbReference type="Pfam" id="PF00009">
    <property type="entry name" value="GTP_EFTU"/>
    <property type="match status" value="1"/>
</dbReference>
<dbReference type="RefSeq" id="WP_011991463.1">
    <property type="nucleotide sequence ID" value="NC_009712.1"/>
</dbReference>
<dbReference type="InterPro" id="IPR000795">
    <property type="entry name" value="T_Tr_GTP-bd_dom"/>
</dbReference>
<reference evidence="3" key="1">
    <citation type="journal article" date="2015" name="Microbiology">
        <title>Genome of Methanoregula boonei 6A8 reveals adaptations to oligotrophic peatland environments.</title>
        <authorList>
            <person name="Braeuer S."/>
            <person name="Cadillo-Quiroz H."/>
            <person name="Kyrpides N."/>
            <person name="Woyke T."/>
            <person name="Goodwin L."/>
            <person name="Detter C."/>
            <person name="Podell S."/>
            <person name="Yavitt J.B."/>
            <person name="Zinder S.H."/>
        </authorList>
    </citation>
    <scope>NUCLEOTIDE SEQUENCE [LARGE SCALE GENOMIC DNA]</scope>
    <source>
        <strain evidence="3">DSM 21154 / JCM 14090 / 6A8</strain>
    </source>
</reference>
<evidence type="ECO:0000259" key="1">
    <source>
        <dbReference type="Pfam" id="PF00009"/>
    </source>
</evidence>
<dbReference type="PRINTS" id="PR00449">
    <property type="entry name" value="RASTRNSFRMNG"/>
</dbReference>
<proteinExistence type="predicted"/>
<organism evidence="2 3">
    <name type="scientific">Methanoregula boonei (strain DSM 21154 / JCM 14090 / 6A8)</name>
    <dbReference type="NCBI Taxonomy" id="456442"/>
    <lineage>
        <taxon>Archaea</taxon>
        <taxon>Methanobacteriati</taxon>
        <taxon>Methanobacteriota</taxon>
        <taxon>Stenosarchaea group</taxon>
        <taxon>Methanomicrobia</taxon>
        <taxon>Methanomicrobiales</taxon>
        <taxon>Methanoregulaceae</taxon>
        <taxon>Methanoregula</taxon>
    </lineage>
</organism>
<dbReference type="Gene3D" id="3.40.50.300">
    <property type="entry name" value="P-loop containing nucleotide triphosphate hydrolases"/>
    <property type="match status" value="1"/>
</dbReference>
<sequence length="168" mass="18362">MMAEEKYKIVVFGAFGAGKSTLIQTLDPQAKHIEAEGAGGTTTIALDYGRVQLGEKRIYLYGTPGQERFEFAREIIGAGMDGAILLVDATSPVDEFVEHLHTSLKEEKIPFVVFLNKCNQVGARPDAAQEHFAGAETKTVSAKDRRGAREGLEKFVGRLRPHTAEKKA</sequence>
<dbReference type="KEGG" id="mbn:Mboo_0457"/>
<protein>
    <submittedName>
        <fullName evidence="2">Small GTP-binding protein</fullName>
    </submittedName>
</protein>
<evidence type="ECO:0000313" key="2">
    <source>
        <dbReference type="EMBL" id="ABS54975.1"/>
    </source>
</evidence>